<evidence type="ECO:0000256" key="4">
    <source>
        <dbReference type="ARBA" id="ARBA00016056"/>
    </source>
</evidence>
<dbReference type="InterPro" id="IPR033917">
    <property type="entry name" value="ML_PG-PI_TP"/>
</dbReference>
<keyword evidence="11" id="KW-1185">Reference proteome</keyword>
<protein>
    <recommendedName>
        <fullName evidence="4">Phosphatidylglycerol/phosphatidylinositol transfer protein</fullName>
    </recommendedName>
</protein>
<dbReference type="Pfam" id="PF02221">
    <property type="entry name" value="E1_DerP2_DerF2"/>
    <property type="match status" value="1"/>
</dbReference>
<dbReference type="InterPro" id="IPR003172">
    <property type="entry name" value="ML_dom"/>
</dbReference>
<feature type="domain" description="MD-2-related lipid-recognition" evidence="9">
    <location>
        <begin position="43"/>
        <end position="165"/>
    </location>
</feature>
<accession>A0AAD6UK85</accession>
<keyword evidence="6 8" id="KW-0732">Signal</keyword>
<comment type="similarity">
    <text evidence="2">Belongs to the NPC2 family.</text>
</comment>
<dbReference type="AlphaFoldDB" id="A0AAD6UK85"/>
<dbReference type="InterPro" id="IPR039670">
    <property type="entry name" value="NPC2-like"/>
</dbReference>
<dbReference type="SUPFAM" id="SSF81296">
    <property type="entry name" value="E set domains"/>
    <property type="match status" value="1"/>
</dbReference>
<name>A0AAD6UK85_9AGAR</name>
<reference evidence="10" key="1">
    <citation type="submission" date="2023-03" db="EMBL/GenBank/DDBJ databases">
        <title>Massive genome expansion in bonnet fungi (Mycena s.s.) driven by repeated elements and novel gene families across ecological guilds.</title>
        <authorList>
            <consortium name="Lawrence Berkeley National Laboratory"/>
            <person name="Harder C.B."/>
            <person name="Miyauchi S."/>
            <person name="Viragh M."/>
            <person name="Kuo A."/>
            <person name="Thoen E."/>
            <person name="Andreopoulos B."/>
            <person name="Lu D."/>
            <person name="Skrede I."/>
            <person name="Drula E."/>
            <person name="Henrissat B."/>
            <person name="Morin E."/>
            <person name="Kohler A."/>
            <person name="Barry K."/>
            <person name="LaButti K."/>
            <person name="Morin E."/>
            <person name="Salamov A."/>
            <person name="Lipzen A."/>
            <person name="Mereny Z."/>
            <person name="Hegedus B."/>
            <person name="Baldrian P."/>
            <person name="Stursova M."/>
            <person name="Weitz H."/>
            <person name="Taylor A."/>
            <person name="Grigoriev I.V."/>
            <person name="Nagy L.G."/>
            <person name="Martin F."/>
            <person name="Kauserud H."/>
        </authorList>
    </citation>
    <scope>NUCLEOTIDE SEQUENCE</scope>
    <source>
        <strain evidence="10">9144</strain>
    </source>
</reference>
<dbReference type="Gene3D" id="2.70.220.10">
    <property type="entry name" value="Ganglioside GM2 activator"/>
    <property type="match status" value="2"/>
</dbReference>
<dbReference type="PANTHER" id="PTHR11306">
    <property type="entry name" value="NIEMANN PICK TYPE C2 PROTEIN NPC2-RELATED"/>
    <property type="match status" value="1"/>
</dbReference>
<dbReference type="GO" id="GO:0032366">
    <property type="term" value="P:intracellular sterol transport"/>
    <property type="evidence" value="ECO:0007669"/>
    <property type="project" value="InterPro"/>
</dbReference>
<keyword evidence="5" id="KW-0813">Transport</keyword>
<evidence type="ECO:0000256" key="2">
    <source>
        <dbReference type="ARBA" id="ARBA00006370"/>
    </source>
</evidence>
<evidence type="ECO:0000256" key="1">
    <source>
        <dbReference type="ARBA" id="ARBA00002053"/>
    </source>
</evidence>
<dbReference type="EMBL" id="JARJCW010000177">
    <property type="protein sequence ID" value="KAJ7189448.1"/>
    <property type="molecule type" value="Genomic_DNA"/>
</dbReference>
<evidence type="ECO:0000313" key="11">
    <source>
        <dbReference type="Proteomes" id="UP001219525"/>
    </source>
</evidence>
<feature type="signal peptide" evidence="8">
    <location>
        <begin position="1"/>
        <end position="16"/>
    </location>
</feature>
<feature type="chain" id="PRO_5042206856" description="Phosphatidylglycerol/phosphatidylinositol transfer protein" evidence="8">
    <location>
        <begin position="17"/>
        <end position="171"/>
    </location>
</feature>
<sequence length="171" mass="18609">MRAFVLTPLLASLAGALLVEVTKAPSQQGLSISNPKILASWDYSDCGSYEYAIVLKTLSVSPDPPVRGQDLTITATGTARRKIEEGAYADVTVKLGLIKLIQKQFDVCEEARNANASVQCPIEEGEYEVTQTVTLPREIPPAKFTVNVRGYTVDDDDMLCVDLKADFTPKV</sequence>
<keyword evidence="7" id="KW-0445">Lipid transport</keyword>
<evidence type="ECO:0000256" key="8">
    <source>
        <dbReference type="SAM" id="SignalP"/>
    </source>
</evidence>
<organism evidence="10 11">
    <name type="scientific">Mycena pura</name>
    <dbReference type="NCBI Taxonomy" id="153505"/>
    <lineage>
        <taxon>Eukaryota</taxon>
        <taxon>Fungi</taxon>
        <taxon>Dikarya</taxon>
        <taxon>Basidiomycota</taxon>
        <taxon>Agaricomycotina</taxon>
        <taxon>Agaricomycetes</taxon>
        <taxon>Agaricomycetidae</taxon>
        <taxon>Agaricales</taxon>
        <taxon>Marasmiineae</taxon>
        <taxon>Mycenaceae</taxon>
        <taxon>Mycena</taxon>
    </lineage>
</organism>
<dbReference type="InterPro" id="IPR036846">
    <property type="entry name" value="GM2-AP_sf"/>
</dbReference>
<proteinExistence type="inferred from homology"/>
<comment type="function">
    <text evidence="1">Catalyzes the intermembrane transfer of phosphatidylglycerol and phosphatidylinositol.</text>
</comment>
<dbReference type="CDD" id="cd00917">
    <property type="entry name" value="PG-PI_TP"/>
    <property type="match status" value="1"/>
</dbReference>
<dbReference type="SMART" id="SM00737">
    <property type="entry name" value="ML"/>
    <property type="match status" value="1"/>
</dbReference>
<dbReference type="PANTHER" id="PTHR11306:SF0">
    <property type="entry name" value="PHOSPHATIDYLGLYCEROL_PHOSPHATIDYLINOSITOL TRANSFER PROTEIN"/>
    <property type="match status" value="1"/>
</dbReference>
<evidence type="ECO:0000313" key="10">
    <source>
        <dbReference type="EMBL" id="KAJ7189448.1"/>
    </source>
</evidence>
<evidence type="ECO:0000259" key="9">
    <source>
        <dbReference type="SMART" id="SM00737"/>
    </source>
</evidence>
<comment type="caution">
    <text evidence="10">The sequence shown here is derived from an EMBL/GenBank/DDBJ whole genome shotgun (WGS) entry which is preliminary data.</text>
</comment>
<comment type="subunit">
    <text evidence="3">Monomer.</text>
</comment>
<gene>
    <name evidence="10" type="ORF">GGX14DRAFT_580685</name>
</gene>
<dbReference type="Proteomes" id="UP001219525">
    <property type="component" value="Unassembled WGS sequence"/>
</dbReference>
<dbReference type="InterPro" id="IPR014756">
    <property type="entry name" value="Ig_E-set"/>
</dbReference>
<dbReference type="FunFam" id="2.70.220.10:FF:000004">
    <property type="entry name" value="Related to phosphatidylglycerol/phosphatidylinositol transfer protein"/>
    <property type="match status" value="1"/>
</dbReference>
<evidence type="ECO:0000256" key="5">
    <source>
        <dbReference type="ARBA" id="ARBA00022448"/>
    </source>
</evidence>
<dbReference type="GO" id="GO:0032934">
    <property type="term" value="F:sterol binding"/>
    <property type="evidence" value="ECO:0007669"/>
    <property type="project" value="InterPro"/>
</dbReference>
<evidence type="ECO:0000256" key="6">
    <source>
        <dbReference type="ARBA" id="ARBA00022729"/>
    </source>
</evidence>
<evidence type="ECO:0000256" key="7">
    <source>
        <dbReference type="ARBA" id="ARBA00023055"/>
    </source>
</evidence>
<evidence type="ECO:0000256" key="3">
    <source>
        <dbReference type="ARBA" id="ARBA00011245"/>
    </source>
</evidence>